<dbReference type="PANTHER" id="PTHR11070">
    <property type="entry name" value="UVRD / RECB / PCRA DNA HELICASE FAMILY MEMBER"/>
    <property type="match status" value="1"/>
</dbReference>
<name>A0A4S8I1L1_9BACT</name>
<dbReference type="Proteomes" id="UP000306918">
    <property type="component" value="Unassembled WGS sequence"/>
</dbReference>
<keyword evidence="3 5" id="KW-0347">Helicase</keyword>
<accession>A0A4S8I1L1</accession>
<dbReference type="AlphaFoldDB" id="A0A4S8I1L1"/>
<protein>
    <submittedName>
        <fullName evidence="7">ATP-dependent helicase</fullName>
    </submittedName>
</protein>
<dbReference type="GO" id="GO:0005524">
    <property type="term" value="F:ATP binding"/>
    <property type="evidence" value="ECO:0007669"/>
    <property type="project" value="UniProtKB-UniRule"/>
</dbReference>
<dbReference type="RefSeq" id="WP_136577137.1">
    <property type="nucleotide sequence ID" value="NZ_STFF01000002.1"/>
</dbReference>
<evidence type="ECO:0000256" key="2">
    <source>
        <dbReference type="ARBA" id="ARBA00022801"/>
    </source>
</evidence>
<keyword evidence="2 5" id="KW-0378">Hydrolase</keyword>
<comment type="caution">
    <text evidence="7">The sequence shown here is derived from an EMBL/GenBank/DDBJ whole genome shotgun (WGS) entry which is preliminary data.</text>
</comment>
<dbReference type="GO" id="GO:0005829">
    <property type="term" value="C:cytosol"/>
    <property type="evidence" value="ECO:0007669"/>
    <property type="project" value="TreeGrafter"/>
</dbReference>
<organism evidence="7 8">
    <name type="scientific">Niastella caeni</name>
    <dbReference type="NCBI Taxonomy" id="2569763"/>
    <lineage>
        <taxon>Bacteria</taxon>
        <taxon>Pseudomonadati</taxon>
        <taxon>Bacteroidota</taxon>
        <taxon>Chitinophagia</taxon>
        <taxon>Chitinophagales</taxon>
        <taxon>Chitinophagaceae</taxon>
        <taxon>Niastella</taxon>
    </lineage>
</organism>
<dbReference type="GO" id="GO:0000725">
    <property type="term" value="P:recombinational repair"/>
    <property type="evidence" value="ECO:0007669"/>
    <property type="project" value="TreeGrafter"/>
</dbReference>
<dbReference type="InterPro" id="IPR027417">
    <property type="entry name" value="P-loop_NTPase"/>
</dbReference>
<dbReference type="GO" id="GO:0003677">
    <property type="term" value="F:DNA binding"/>
    <property type="evidence" value="ECO:0007669"/>
    <property type="project" value="InterPro"/>
</dbReference>
<dbReference type="PROSITE" id="PS51198">
    <property type="entry name" value="UVRD_HELICASE_ATP_BIND"/>
    <property type="match status" value="1"/>
</dbReference>
<evidence type="ECO:0000313" key="7">
    <source>
        <dbReference type="EMBL" id="THU40384.1"/>
    </source>
</evidence>
<feature type="domain" description="UvrD-like helicase ATP-binding" evidence="6">
    <location>
        <begin position="11"/>
        <end position="278"/>
    </location>
</feature>
<dbReference type="OrthoDB" id="9765670at2"/>
<keyword evidence="4 5" id="KW-0067">ATP-binding</keyword>
<dbReference type="InterPro" id="IPR014016">
    <property type="entry name" value="UvrD-like_ATP-bd"/>
</dbReference>
<evidence type="ECO:0000256" key="5">
    <source>
        <dbReference type="PROSITE-ProRule" id="PRU00560"/>
    </source>
</evidence>
<dbReference type="Pfam" id="PF00580">
    <property type="entry name" value="UvrD-helicase"/>
    <property type="match status" value="1"/>
</dbReference>
<evidence type="ECO:0000256" key="4">
    <source>
        <dbReference type="ARBA" id="ARBA00022840"/>
    </source>
</evidence>
<dbReference type="SUPFAM" id="SSF52540">
    <property type="entry name" value="P-loop containing nucleoside triphosphate hydrolases"/>
    <property type="match status" value="1"/>
</dbReference>
<dbReference type="PANTHER" id="PTHR11070:SF3">
    <property type="entry name" value="DNA 3'-5' HELICASE"/>
    <property type="match status" value="1"/>
</dbReference>
<gene>
    <name evidence="7" type="ORF">FAM09_10990</name>
</gene>
<dbReference type="GO" id="GO:0016787">
    <property type="term" value="F:hydrolase activity"/>
    <property type="evidence" value="ECO:0007669"/>
    <property type="project" value="UniProtKB-UniRule"/>
</dbReference>
<dbReference type="GO" id="GO:0043138">
    <property type="term" value="F:3'-5' DNA helicase activity"/>
    <property type="evidence" value="ECO:0007669"/>
    <property type="project" value="TreeGrafter"/>
</dbReference>
<evidence type="ECO:0000256" key="1">
    <source>
        <dbReference type="ARBA" id="ARBA00022741"/>
    </source>
</evidence>
<sequence length="629" mass="71747">MTKRINSPDTDADIRLRDCLDKLPRVSFNMIAGAGSGKTTSLVKALSHAIKTNGNVLKMRGQQIACITYTEIAAKEIWDDVGNTPLIFVSTIHSFLWTVIRPFQRDIKKWVINRVSEKCKALEEKLANPRIRTRVKTEKELAKLRIQAEEVEKITYFNYGTGSNYSKGILGHDDLIKLVTSCIMENETLRKIISQKYPYIFVDESQDTFPNIVEALKQVDQSNSEKFCLGFFGDPMQKIYVTGIGEVHSEQNWEIITKPENFRCSQEVLKVINNIRKPADGLEQTGGRIETIDGKSSYVKGSAQIFVLPLQEEQQRTANLKKVQLVCAKMLSDDQWLIESKIKIFVIVHRMAAKRLGFPNLYSAMNDDSPTSFKEGFMEGSIWPIKPFLNFVLPIVFARGAKENSTIISILRSQSPKLSSPDMKGSEVRKSLDFLKAGLDELMLLMEENSTGTVLDVLNVLNKFQLTSIDERIFAHMNDSFAPMEDADEDTVANEISAMKRYFVCPAREFWSYKKYFEQQSPFATQQGVKGAEFDRVITVLDDDEGTHIQFSYDKYFGVTELSDNDNKNIEEGKDYVIPRTRRLFYVSCSRARKDLVVVYFTSNVDKAVEKLRELNIFGKDKIFTMENL</sequence>
<keyword evidence="8" id="KW-1185">Reference proteome</keyword>
<evidence type="ECO:0000259" key="6">
    <source>
        <dbReference type="PROSITE" id="PS51198"/>
    </source>
</evidence>
<dbReference type="EMBL" id="STFF01000002">
    <property type="protein sequence ID" value="THU40384.1"/>
    <property type="molecule type" value="Genomic_DNA"/>
</dbReference>
<dbReference type="Gene3D" id="3.40.50.300">
    <property type="entry name" value="P-loop containing nucleotide triphosphate hydrolases"/>
    <property type="match status" value="2"/>
</dbReference>
<evidence type="ECO:0000313" key="8">
    <source>
        <dbReference type="Proteomes" id="UP000306918"/>
    </source>
</evidence>
<feature type="binding site" evidence="5">
    <location>
        <begin position="32"/>
        <end position="39"/>
    </location>
    <ligand>
        <name>ATP</name>
        <dbReference type="ChEBI" id="CHEBI:30616"/>
    </ligand>
</feature>
<proteinExistence type="predicted"/>
<keyword evidence="1 5" id="KW-0547">Nucleotide-binding</keyword>
<dbReference type="InterPro" id="IPR000212">
    <property type="entry name" value="DNA_helicase_UvrD/REP"/>
</dbReference>
<reference evidence="7 8" key="1">
    <citation type="submission" date="2019-04" db="EMBL/GenBank/DDBJ databases">
        <title>Niastella caeni sp. nov., isolated from activated sludge.</title>
        <authorList>
            <person name="Sheng M."/>
        </authorList>
    </citation>
    <scope>NUCLEOTIDE SEQUENCE [LARGE SCALE GENOMIC DNA]</scope>
    <source>
        <strain evidence="7 8">HX-2-15</strain>
    </source>
</reference>
<evidence type="ECO:0000256" key="3">
    <source>
        <dbReference type="ARBA" id="ARBA00022806"/>
    </source>
</evidence>